<dbReference type="AlphaFoldDB" id="A0A564ZIZ1"/>
<gene>
    <name evidence="2" type="ORF">MELA_01519</name>
</gene>
<protein>
    <submittedName>
        <fullName evidence="2">HEPN domain protein</fullName>
    </submittedName>
</protein>
<organism evidence="2 3">
    <name type="scientific">Candidatus Methylomirabilis lanthanidiphila</name>
    <dbReference type="NCBI Taxonomy" id="2211376"/>
    <lineage>
        <taxon>Bacteria</taxon>
        <taxon>Candidatus Methylomirabilota</taxon>
        <taxon>Candidatus Methylomirabilia</taxon>
        <taxon>Candidatus Methylomirabilales</taxon>
        <taxon>Candidatus Methylomirabilaceae</taxon>
        <taxon>Candidatus Methylomirabilis</taxon>
    </lineage>
</organism>
<evidence type="ECO:0000313" key="2">
    <source>
        <dbReference type="EMBL" id="VUZ85143.1"/>
    </source>
</evidence>
<dbReference type="EMBL" id="CABIKM010000022">
    <property type="protein sequence ID" value="VUZ85143.1"/>
    <property type="molecule type" value="Genomic_DNA"/>
</dbReference>
<accession>A0A564ZIZ1</accession>
<dbReference type="SMART" id="SM00748">
    <property type="entry name" value="HEPN"/>
    <property type="match status" value="1"/>
</dbReference>
<evidence type="ECO:0000313" key="3">
    <source>
        <dbReference type="Proteomes" id="UP000334340"/>
    </source>
</evidence>
<dbReference type="Proteomes" id="UP000334340">
    <property type="component" value="Unassembled WGS sequence"/>
</dbReference>
<dbReference type="PROSITE" id="PS50910">
    <property type="entry name" value="HEPN"/>
    <property type="match status" value="1"/>
</dbReference>
<dbReference type="Gene3D" id="1.20.120.330">
    <property type="entry name" value="Nucleotidyltransferases domain 2"/>
    <property type="match status" value="1"/>
</dbReference>
<name>A0A564ZIZ1_9BACT</name>
<reference evidence="2 3" key="1">
    <citation type="submission" date="2019-07" db="EMBL/GenBank/DDBJ databases">
        <authorList>
            <person name="Cremers G."/>
        </authorList>
    </citation>
    <scope>NUCLEOTIDE SEQUENCE [LARGE SCALE GENOMIC DNA]</scope>
</reference>
<dbReference type="Pfam" id="PF05168">
    <property type="entry name" value="HEPN"/>
    <property type="match status" value="1"/>
</dbReference>
<dbReference type="SUPFAM" id="SSF81593">
    <property type="entry name" value="Nucleotidyltransferase substrate binding subunit/domain"/>
    <property type="match status" value="1"/>
</dbReference>
<keyword evidence="3" id="KW-1185">Reference proteome</keyword>
<evidence type="ECO:0000259" key="1">
    <source>
        <dbReference type="PROSITE" id="PS50910"/>
    </source>
</evidence>
<dbReference type="InterPro" id="IPR007842">
    <property type="entry name" value="HEPN_dom"/>
</dbReference>
<feature type="domain" description="HEPN" evidence="1">
    <location>
        <begin position="9"/>
        <end position="118"/>
    </location>
</feature>
<sequence length="126" mass="14789">MADIPHKWAERAVYDLDTARAMLEAKRYLYVLFCCQQAVEKLLKAVIAKRSEAFPPRLHQLVRLAESAQVPLNETQADFLRELSMYYIQCRYPEEIEDMSSQVSVQQARQVIEKTEELVRWLQSIL</sequence>
<proteinExistence type="predicted"/>